<evidence type="ECO:0000313" key="2">
    <source>
        <dbReference type="EMBL" id="ABU58009.1"/>
    </source>
</evidence>
<dbReference type="PROSITE" id="PS50910">
    <property type="entry name" value="HEPN"/>
    <property type="match status" value="1"/>
</dbReference>
<dbReference type="Pfam" id="PF05168">
    <property type="entry name" value="HEPN"/>
    <property type="match status" value="1"/>
</dbReference>
<dbReference type="eggNOG" id="COG2250">
    <property type="taxonomic scope" value="Bacteria"/>
</dbReference>
<dbReference type="HOGENOM" id="CLU_123170_0_1_0"/>
<dbReference type="SMART" id="SM00748">
    <property type="entry name" value="HEPN"/>
    <property type="match status" value="1"/>
</dbReference>
<organism evidence="2 3">
    <name type="scientific">Roseiflexus castenholzii (strain DSM 13941 / HLO8)</name>
    <dbReference type="NCBI Taxonomy" id="383372"/>
    <lineage>
        <taxon>Bacteria</taxon>
        <taxon>Bacillati</taxon>
        <taxon>Chloroflexota</taxon>
        <taxon>Chloroflexia</taxon>
        <taxon>Chloroflexales</taxon>
        <taxon>Roseiflexineae</taxon>
        <taxon>Roseiflexaceae</taxon>
        <taxon>Roseiflexus</taxon>
    </lineage>
</organism>
<dbReference type="RefSeq" id="WP_012120434.1">
    <property type="nucleotide sequence ID" value="NC_009767.1"/>
</dbReference>
<keyword evidence="3" id="KW-1185">Reference proteome</keyword>
<sequence length="127" mass="14249">MSDVLDLARGWLRKGDSDLAAARLIATSNGPYDTACFHAQQAAEKYLKGLLAFAGQPIPFTHNLEELAHRCKALYPTVDFMEVELTQLTPYAVQMRYDPDFWPDLATLQEAIALAERVRIIVLSLVR</sequence>
<dbReference type="STRING" id="383372.Rcas_1919"/>
<evidence type="ECO:0000313" key="3">
    <source>
        <dbReference type="Proteomes" id="UP000000263"/>
    </source>
</evidence>
<evidence type="ECO:0000259" key="1">
    <source>
        <dbReference type="PROSITE" id="PS50910"/>
    </source>
</evidence>
<dbReference type="KEGG" id="rca:Rcas_1919"/>
<feature type="domain" description="HEPN" evidence="1">
    <location>
        <begin position="13"/>
        <end position="118"/>
    </location>
</feature>
<proteinExistence type="predicted"/>
<dbReference type="InterPro" id="IPR007842">
    <property type="entry name" value="HEPN_dom"/>
</dbReference>
<protein>
    <submittedName>
        <fullName evidence="2">HEPN domain protein</fullName>
    </submittedName>
</protein>
<reference evidence="2 3" key="1">
    <citation type="submission" date="2007-08" db="EMBL/GenBank/DDBJ databases">
        <title>Complete sequence of Roseiflexus castenholzii DSM 13941.</title>
        <authorList>
            <consortium name="US DOE Joint Genome Institute"/>
            <person name="Copeland A."/>
            <person name="Lucas S."/>
            <person name="Lapidus A."/>
            <person name="Barry K."/>
            <person name="Glavina del Rio T."/>
            <person name="Dalin E."/>
            <person name="Tice H."/>
            <person name="Pitluck S."/>
            <person name="Thompson L.S."/>
            <person name="Brettin T."/>
            <person name="Bruce D."/>
            <person name="Detter J.C."/>
            <person name="Han C."/>
            <person name="Tapia R."/>
            <person name="Schmutz J."/>
            <person name="Larimer F."/>
            <person name="Land M."/>
            <person name="Hauser L."/>
            <person name="Kyrpides N."/>
            <person name="Mikhailova N."/>
            <person name="Bryant D.A."/>
            <person name="Hanada S."/>
            <person name="Tsukatani Y."/>
            <person name="Richardson P."/>
        </authorList>
    </citation>
    <scope>NUCLEOTIDE SEQUENCE [LARGE SCALE GENOMIC DNA]</scope>
    <source>
        <strain evidence="3">DSM 13941 / HLO8</strain>
    </source>
</reference>
<dbReference type="Gene3D" id="1.20.120.330">
    <property type="entry name" value="Nucleotidyltransferases domain 2"/>
    <property type="match status" value="1"/>
</dbReference>
<dbReference type="EMBL" id="CP000804">
    <property type="protein sequence ID" value="ABU58009.1"/>
    <property type="molecule type" value="Genomic_DNA"/>
</dbReference>
<name>A7NKI9_ROSCS</name>
<gene>
    <name evidence="2" type="ordered locus">Rcas_1919</name>
</gene>
<dbReference type="OrthoDB" id="162736at2"/>
<dbReference type="AlphaFoldDB" id="A7NKI9"/>
<accession>A7NKI9</accession>
<dbReference type="SUPFAM" id="SSF81593">
    <property type="entry name" value="Nucleotidyltransferase substrate binding subunit/domain"/>
    <property type="match status" value="1"/>
</dbReference>
<dbReference type="Proteomes" id="UP000000263">
    <property type="component" value="Chromosome"/>
</dbReference>